<dbReference type="EMBL" id="FQUC01000002">
    <property type="protein sequence ID" value="SHE80813.1"/>
    <property type="molecule type" value="Genomic_DNA"/>
</dbReference>
<accession>A0A1M4WIC8</accession>
<dbReference type="AlphaFoldDB" id="A0A1M4WIC8"/>
<dbReference type="OrthoDB" id="1275288at2"/>
<evidence type="ECO:0000256" key="1">
    <source>
        <dbReference type="SAM" id="SignalP"/>
    </source>
</evidence>
<keyword evidence="3" id="KW-1185">Reference proteome</keyword>
<dbReference type="RefSeq" id="WP_139261999.1">
    <property type="nucleotide sequence ID" value="NZ_BBXL01000002.1"/>
</dbReference>
<dbReference type="Proteomes" id="UP000184480">
    <property type="component" value="Unassembled WGS sequence"/>
</dbReference>
<reference evidence="3" key="1">
    <citation type="submission" date="2016-11" db="EMBL/GenBank/DDBJ databases">
        <authorList>
            <person name="Varghese N."/>
            <person name="Submissions S."/>
        </authorList>
    </citation>
    <scope>NUCLEOTIDE SEQUENCE [LARGE SCALE GENOMIC DNA]</scope>
    <source>
        <strain evidence="3">DSM 27370</strain>
    </source>
</reference>
<keyword evidence="1" id="KW-0732">Signal</keyword>
<name>A0A1M4WIC8_9BACT</name>
<sequence>MKKRGMILVMMIGIFGLANAQVGINTEAPAVTLDVVVNSSTSGNATIAEGVLIPRISLSILKIKDNAYGNNQNGTLVYVNDITGTTTAKTVNIKGEGFYYYDAKAGVWKTLETGSGSTINIMDNTENITNITINGKPIYSFKGSFNSDGIKTEYPLSNFPLGVTGIYKVTIYNTTYNLYTNTVYSLDATGTLITGSPSISVVYPSGTYNYIVEYLK</sequence>
<gene>
    <name evidence="2" type="ORF">SAMN05444362_102230</name>
</gene>
<evidence type="ECO:0000313" key="3">
    <source>
        <dbReference type="Proteomes" id="UP000184480"/>
    </source>
</evidence>
<feature type="signal peptide" evidence="1">
    <location>
        <begin position="1"/>
        <end position="20"/>
    </location>
</feature>
<dbReference type="STRING" id="1346286.SAMN05444362_102230"/>
<feature type="chain" id="PRO_5012838477" evidence="1">
    <location>
        <begin position="21"/>
        <end position="216"/>
    </location>
</feature>
<protein>
    <submittedName>
        <fullName evidence="2">Uncharacterized protein</fullName>
    </submittedName>
</protein>
<organism evidence="2 3">
    <name type="scientific">Dysgonomonas macrotermitis</name>
    <dbReference type="NCBI Taxonomy" id="1346286"/>
    <lineage>
        <taxon>Bacteria</taxon>
        <taxon>Pseudomonadati</taxon>
        <taxon>Bacteroidota</taxon>
        <taxon>Bacteroidia</taxon>
        <taxon>Bacteroidales</taxon>
        <taxon>Dysgonomonadaceae</taxon>
        <taxon>Dysgonomonas</taxon>
    </lineage>
</organism>
<evidence type="ECO:0000313" key="2">
    <source>
        <dbReference type="EMBL" id="SHE80813.1"/>
    </source>
</evidence>
<proteinExistence type="predicted"/>